<keyword evidence="3" id="KW-0285">Flavoprotein</keyword>
<comment type="cofactor">
    <cofactor evidence="1">
        <name>FAD</name>
        <dbReference type="ChEBI" id="CHEBI:57692"/>
    </cofactor>
</comment>
<dbReference type="GO" id="GO:0003995">
    <property type="term" value="F:acyl-CoA dehydrogenase activity"/>
    <property type="evidence" value="ECO:0007669"/>
    <property type="project" value="TreeGrafter"/>
</dbReference>
<dbReference type="SUPFAM" id="SSF47203">
    <property type="entry name" value="Acyl-CoA dehydrogenase C-terminal domain-like"/>
    <property type="match status" value="1"/>
</dbReference>
<dbReference type="InterPro" id="IPR009100">
    <property type="entry name" value="AcylCoA_DH/oxidase_NM_dom_sf"/>
</dbReference>
<accession>A0A0H2XZE6</accession>
<organism evidence="7">
    <name type="scientific">Burkholderia orbicola (strain AU 1054)</name>
    <dbReference type="NCBI Taxonomy" id="331271"/>
    <lineage>
        <taxon>Bacteria</taxon>
        <taxon>Pseudomonadati</taxon>
        <taxon>Pseudomonadota</taxon>
        <taxon>Betaproteobacteria</taxon>
        <taxon>Burkholderiales</taxon>
        <taxon>Burkholderiaceae</taxon>
        <taxon>Burkholderia</taxon>
        <taxon>Burkholderia cepacia complex</taxon>
        <taxon>Burkholderia orbicola</taxon>
    </lineage>
</organism>
<evidence type="ECO:0000256" key="1">
    <source>
        <dbReference type="ARBA" id="ARBA00001974"/>
    </source>
</evidence>
<feature type="domain" description="Acyl-CoA oxidase/dehydrogenase middle" evidence="6">
    <location>
        <begin position="139"/>
        <end position="257"/>
    </location>
</feature>
<dbReference type="HOGENOM" id="CLU_018204_0_2_4"/>
<reference evidence="7" key="1">
    <citation type="submission" date="2006-05" db="EMBL/GenBank/DDBJ databases">
        <title>Complete sequence of chromosome 2 of Burkholderia cenocepacia AU 1054.</title>
        <authorList>
            <consortium name="US DOE Joint Genome Institute"/>
            <person name="Copeland A."/>
            <person name="Lucas S."/>
            <person name="Lapidus A."/>
            <person name="Barry K."/>
            <person name="Detter J.C."/>
            <person name="Glavina del Rio T."/>
            <person name="Hammon N."/>
            <person name="Israni S."/>
            <person name="Dalin E."/>
            <person name="Tice H."/>
            <person name="Pitluck S."/>
            <person name="Chain P."/>
            <person name="Malfatti S."/>
            <person name="Shin M."/>
            <person name="Vergez L."/>
            <person name="Schmutz J."/>
            <person name="Larimer F."/>
            <person name="Land M."/>
            <person name="Hauser L."/>
            <person name="Kyrpides N."/>
            <person name="Lykidis A."/>
            <person name="LiPuma J.J."/>
            <person name="Konstantinidis K."/>
            <person name="Tiedje J.M."/>
            <person name="Richardson P."/>
        </authorList>
    </citation>
    <scope>NUCLEOTIDE SEQUENCE [LARGE SCALE GENOMIC DNA]</scope>
    <source>
        <strain evidence="7">AU 1054</strain>
    </source>
</reference>
<evidence type="ECO:0000256" key="3">
    <source>
        <dbReference type="ARBA" id="ARBA00022630"/>
    </source>
</evidence>
<dbReference type="InterPro" id="IPR036250">
    <property type="entry name" value="AcylCo_DH-like_C"/>
</dbReference>
<evidence type="ECO:0000256" key="2">
    <source>
        <dbReference type="ARBA" id="ARBA00009347"/>
    </source>
</evidence>
<dbReference type="Pfam" id="PF00441">
    <property type="entry name" value="Acyl-CoA_dh_1"/>
    <property type="match status" value="1"/>
</dbReference>
<protein>
    <submittedName>
        <fullName evidence="7">Acyl-CoA dehydrogenase-like protein</fullName>
    </submittedName>
</protein>
<dbReference type="AlphaFoldDB" id="A0A0H2XZE6"/>
<feature type="domain" description="Acyl-CoA dehydrogenase/oxidase C-terminal" evidence="5">
    <location>
        <begin position="289"/>
        <end position="411"/>
    </location>
</feature>
<keyword evidence="4" id="KW-0274">FAD</keyword>
<evidence type="ECO:0000259" key="6">
    <source>
        <dbReference type="Pfam" id="PF02770"/>
    </source>
</evidence>
<dbReference type="InterPro" id="IPR009075">
    <property type="entry name" value="AcylCo_DH/oxidase_C"/>
</dbReference>
<dbReference type="Gene3D" id="1.20.140.10">
    <property type="entry name" value="Butyryl-CoA Dehydrogenase, subunit A, domain 3"/>
    <property type="match status" value="1"/>
</dbReference>
<dbReference type="InterPro" id="IPR046373">
    <property type="entry name" value="Acyl-CoA_Oxase/DH_mid-dom_sf"/>
</dbReference>
<dbReference type="PANTHER" id="PTHR43884">
    <property type="entry name" value="ACYL-COA DEHYDROGENASE"/>
    <property type="match status" value="1"/>
</dbReference>
<comment type="similarity">
    <text evidence="2">Belongs to the acyl-CoA dehydrogenase family.</text>
</comment>
<dbReference type="EMBL" id="CP000379">
    <property type="protein sequence ID" value="ABF79905.1"/>
    <property type="molecule type" value="Genomic_DNA"/>
</dbReference>
<dbReference type="InterPro" id="IPR037069">
    <property type="entry name" value="AcylCoA_DH/ox_N_sf"/>
</dbReference>
<proteinExistence type="inferred from homology"/>
<evidence type="ECO:0000313" key="7">
    <source>
        <dbReference type="EMBL" id="ABF79905.1"/>
    </source>
</evidence>
<dbReference type="Gene3D" id="1.10.540.10">
    <property type="entry name" value="Acyl-CoA dehydrogenase/oxidase, N-terminal domain"/>
    <property type="match status" value="1"/>
</dbReference>
<dbReference type="InterPro" id="IPR006091">
    <property type="entry name" value="Acyl-CoA_Oxase/DH_mid-dom"/>
</dbReference>
<evidence type="ECO:0000259" key="5">
    <source>
        <dbReference type="Pfam" id="PF00441"/>
    </source>
</evidence>
<sequence length="429" mass="46649">MIRLNKSAALPVVGMTGFETPLSEEESAIQHTVHRFARDVLRPIGRELDRMTAEDVIAPGSPYWAAIVESAKLGLDPQLIAQFPPETAVRIESLIGEELGWGDSGLAVSIGAATMPLMMAHTVGNTELIEMCAGKVGCWMNTQPDRGSDAAILYRQELAGNGRQPVGNVTAKVGADEIVINGQSSAWISNGSVAQVALAYMAADYGDGFYGEGERSAFTNGIAMILPLDLPGVSRGKPLDKIGQRSLPQGEIYFDNVKVPKRFAVALKDDYLGNLASTWSYAGTHMCQVFVGAARAAFELALAYCHERKQGGALLMDHQMTHLRIGEMLRRLEMARAIARRSLAFSRMSPQSHPYATAQAKVSVTEEAMKITHEAFQLFGGNGTTREFPIEKLFRDVRSALIEDGENYILASRLGVLAGKLYENGWTRE</sequence>
<evidence type="ECO:0000256" key="4">
    <source>
        <dbReference type="ARBA" id="ARBA00022827"/>
    </source>
</evidence>
<dbReference type="GO" id="GO:0050660">
    <property type="term" value="F:flavin adenine dinucleotide binding"/>
    <property type="evidence" value="ECO:0007669"/>
    <property type="project" value="InterPro"/>
</dbReference>
<dbReference type="Pfam" id="PF02770">
    <property type="entry name" value="Acyl-CoA_dh_M"/>
    <property type="match status" value="1"/>
</dbReference>
<dbReference type="SUPFAM" id="SSF56645">
    <property type="entry name" value="Acyl-CoA dehydrogenase NM domain-like"/>
    <property type="match status" value="1"/>
</dbReference>
<dbReference type="PANTHER" id="PTHR43884:SF12">
    <property type="entry name" value="ISOVALERYL-COA DEHYDROGENASE, MITOCHONDRIAL-RELATED"/>
    <property type="match status" value="1"/>
</dbReference>
<dbReference type="Gene3D" id="2.40.110.10">
    <property type="entry name" value="Butyryl-CoA Dehydrogenase, subunit A, domain 2"/>
    <property type="match status" value="1"/>
</dbReference>
<name>A0A0H2XZE6_BURO1</name>
<gene>
    <name evidence="7" type="ordered locus">Bcen_5030</name>
</gene>